<dbReference type="Proteomes" id="UP001337723">
    <property type="component" value="Chromosome"/>
</dbReference>
<dbReference type="EMBL" id="AP027266">
    <property type="protein sequence ID" value="BDW86140.1"/>
    <property type="molecule type" value="Genomic_DNA"/>
</dbReference>
<dbReference type="RefSeq" id="WP_338272042.1">
    <property type="nucleotide sequence ID" value="NZ_AP027266.1"/>
</dbReference>
<dbReference type="Pfam" id="PF09898">
    <property type="entry name" value="DUF2125"/>
    <property type="match status" value="1"/>
</dbReference>
<dbReference type="KEGG" id="rmai:MACH21_23170"/>
<evidence type="ECO:0000313" key="1">
    <source>
        <dbReference type="EMBL" id="BDW86140.1"/>
    </source>
</evidence>
<evidence type="ECO:0000313" key="2">
    <source>
        <dbReference type="Proteomes" id="UP001337723"/>
    </source>
</evidence>
<evidence type="ECO:0008006" key="3">
    <source>
        <dbReference type="Google" id="ProtNLM"/>
    </source>
</evidence>
<accession>A0AA48HE69</accession>
<protein>
    <recommendedName>
        <fullName evidence="3">DUF2125 domain-containing protein</fullName>
    </recommendedName>
</protein>
<keyword evidence="2" id="KW-1185">Reference proteome</keyword>
<name>A0AA48HE69_9RHOB</name>
<dbReference type="InterPro" id="IPR018666">
    <property type="entry name" value="DUF2125"/>
</dbReference>
<proteinExistence type="predicted"/>
<gene>
    <name evidence="1" type="ORF">MACH21_23170</name>
</gene>
<sequence>MKRVLVACLGVAALAALAWFGWAGVTQRAVTGWLDAREAEGWVVSRQDVSVSGFPSEFVINLSDLTLADPATGLAWSAPTFTLRQAVFDPGRIEAIWPETHTLASPYERLTIRAGDLASVLDLRPGADLALQASETRMRDLVIDSTLGWQSHLADGSATVILQPGETARYAIGFRATDLTPPEQVRARIDPAGVLPAAIPVVLTEAVVSFDRPWDLSAIEVARPQPTRIDLTEARAEWGDLMVRLSGAMDVDAEGRPTGEIAIRAQNWPAMLDMAERAGVLPAGLRSSVETGLGFLASLSGRREDLDVTLRLEAGFMFLGPLPIGEGPRLRLR</sequence>
<organism evidence="1 2">
    <name type="scientific">Roseicyclus marinus</name>
    <dbReference type="NCBI Taxonomy" id="2161673"/>
    <lineage>
        <taxon>Bacteria</taxon>
        <taxon>Pseudomonadati</taxon>
        <taxon>Pseudomonadota</taxon>
        <taxon>Alphaproteobacteria</taxon>
        <taxon>Rhodobacterales</taxon>
        <taxon>Roseobacteraceae</taxon>
        <taxon>Roseicyclus</taxon>
    </lineage>
</organism>
<reference evidence="1 2" key="1">
    <citation type="submission" date="2023-01" db="EMBL/GenBank/DDBJ databases">
        <title>Complete genome sequence of Roseicyclus marinus strain Dej080120_10.</title>
        <authorList>
            <person name="Ueki S."/>
            <person name="Maruyama F."/>
        </authorList>
    </citation>
    <scope>NUCLEOTIDE SEQUENCE [LARGE SCALE GENOMIC DNA]</scope>
    <source>
        <strain evidence="1 2">Dej080120_10</strain>
    </source>
</reference>
<dbReference type="AlphaFoldDB" id="A0AA48HE69"/>